<accession>A0A8K0AIZ8</accession>
<feature type="region of interest" description="Disordered" evidence="5">
    <location>
        <begin position="28"/>
        <end position="253"/>
    </location>
</feature>
<feature type="coiled-coil region" evidence="4">
    <location>
        <begin position="1141"/>
        <end position="1238"/>
    </location>
</feature>
<dbReference type="InterPro" id="IPR022091">
    <property type="entry name" value="TMF_TATA-bd"/>
</dbReference>
<feature type="compositionally biased region" description="Polar residues" evidence="5">
    <location>
        <begin position="1101"/>
        <end position="1130"/>
    </location>
</feature>
<feature type="compositionally biased region" description="Basic and acidic residues" evidence="5">
    <location>
        <begin position="1061"/>
        <end position="1083"/>
    </location>
</feature>
<feature type="compositionally biased region" description="Low complexity" evidence="5">
    <location>
        <begin position="1088"/>
        <end position="1100"/>
    </location>
</feature>
<dbReference type="Pfam" id="PF12329">
    <property type="entry name" value="TMF_DNA_bd"/>
    <property type="match status" value="1"/>
</dbReference>
<feature type="compositionally biased region" description="Polar residues" evidence="5">
    <location>
        <begin position="182"/>
        <end position="191"/>
    </location>
</feature>
<evidence type="ECO:0000256" key="3">
    <source>
        <dbReference type="ARBA" id="ARBA00023054"/>
    </source>
</evidence>
<feature type="compositionally biased region" description="Basic and acidic residues" evidence="5">
    <location>
        <begin position="507"/>
        <end position="548"/>
    </location>
</feature>
<feature type="compositionally biased region" description="Basic and acidic residues" evidence="5">
    <location>
        <begin position="485"/>
        <end position="498"/>
    </location>
</feature>
<feature type="coiled-coil region" evidence="4">
    <location>
        <begin position="938"/>
        <end position="1028"/>
    </location>
</feature>
<evidence type="ECO:0000313" key="7">
    <source>
        <dbReference type="EMBL" id="CAH1273983.1"/>
    </source>
</evidence>
<keyword evidence="3 4" id="KW-0175">Coiled coil</keyword>
<name>A0A8K0AIZ8_BRALA</name>
<dbReference type="GO" id="GO:0005783">
    <property type="term" value="C:endoplasmic reticulum"/>
    <property type="evidence" value="ECO:0007669"/>
    <property type="project" value="TreeGrafter"/>
</dbReference>
<feature type="region of interest" description="Disordered" evidence="5">
    <location>
        <begin position="269"/>
        <end position="303"/>
    </location>
</feature>
<dbReference type="Pfam" id="PF12325">
    <property type="entry name" value="TMF_TATA_bd"/>
    <property type="match status" value="1"/>
</dbReference>
<protein>
    <submittedName>
        <fullName evidence="7">TMF1 protein</fullName>
    </submittedName>
</protein>
<feature type="compositionally biased region" description="Basic and acidic residues" evidence="5">
    <location>
        <begin position="401"/>
        <end position="436"/>
    </location>
</feature>
<comment type="subcellular location">
    <subcellularLocation>
        <location evidence="1">Golgi apparatus</location>
    </subcellularLocation>
</comment>
<gene>
    <name evidence="7" type="primary">TMF1</name>
    <name evidence="7" type="ORF">BLAG_LOCUS25148</name>
</gene>
<keyword evidence="8" id="KW-1185">Reference proteome</keyword>
<feature type="compositionally biased region" description="Acidic residues" evidence="5">
    <location>
        <begin position="360"/>
        <end position="374"/>
    </location>
</feature>
<organism evidence="7 8">
    <name type="scientific">Branchiostoma lanceolatum</name>
    <name type="common">Common lancelet</name>
    <name type="synonym">Amphioxus lanceolatum</name>
    <dbReference type="NCBI Taxonomy" id="7740"/>
    <lineage>
        <taxon>Eukaryota</taxon>
        <taxon>Metazoa</taxon>
        <taxon>Chordata</taxon>
        <taxon>Cephalochordata</taxon>
        <taxon>Leptocardii</taxon>
        <taxon>Amphioxiformes</taxon>
        <taxon>Branchiostomatidae</taxon>
        <taxon>Branchiostoma</taxon>
    </lineage>
</organism>
<evidence type="ECO:0000256" key="2">
    <source>
        <dbReference type="ARBA" id="ARBA00023034"/>
    </source>
</evidence>
<feature type="compositionally biased region" description="Low complexity" evidence="5">
    <location>
        <begin position="208"/>
        <end position="227"/>
    </location>
</feature>
<feature type="compositionally biased region" description="Low complexity" evidence="5">
    <location>
        <begin position="59"/>
        <end position="83"/>
    </location>
</feature>
<dbReference type="AlphaFoldDB" id="A0A8K0AIZ8"/>
<evidence type="ECO:0000313" key="8">
    <source>
        <dbReference type="Proteomes" id="UP000838412"/>
    </source>
</evidence>
<dbReference type="InterPro" id="IPR052602">
    <property type="entry name" value="Growth_transcription_reg"/>
</dbReference>
<dbReference type="InterPro" id="IPR022092">
    <property type="entry name" value="TMF_DNA-bd"/>
</dbReference>
<feature type="compositionally biased region" description="Low complexity" evidence="5">
    <location>
        <begin position="39"/>
        <end position="52"/>
    </location>
</feature>
<feature type="compositionally biased region" description="Low complexity" evidence="5">
    <location>
        <begin position="279"/>
        <end position="290"/>
    </location>
</feature>
<evidence type="ECO:0000259" key="6">
    <source>
        <dbReference type="Pfam" id="PF12325"/>
    </source>
</evidence>
<dbReference type="PANTHER" id="PTHR46515:SF1">
    <property type="entry name" value="TATA ELEMENT MODULATORY FACTOR"/>
    <property type="match status" value="1"/>
</dbReference>
<keyword evidence="2" id="KW-0333">Golgi apparatus</keyword>
<proteinExistence type="predicted"/>
<dbReference type="GO" id="GO:0005794">
    <property type="term" value="C:Golgi apparatus"/>
    <property type="evidence" value="ECO:0007669"/>
    <property type="project" value="UniProtKB-SubCell"/>
</dbReference>
<feature type="region of interest" description="Disordered" evidence="5">
    <location>
        <begin position="1056"/>
        <end position="1130"/>
    </location>
</feature>
<dbReference type="Proteomes" id="UP000838412">
    <property type="component" value="Chromosome 9"/>
</dbReference>
<feature type="coiled-coil region" evidence="4">
    <location>
        <begin position="599"/>
        <end position="908"/>
    </location>
</feature>
<feature type="region of interest" description="Disordered" evidence="5">
    <location>
        <begin position="315"/>
        <end position="584"/>
    </location>
</feature>
<reference evidence="7" key="1">
    <citation type="submission" date="2022-01" db="EMBL/GenBank/DDBJ databases">
        <authorList>
            <person name="Braso-Vives M."/>
        </authorList>
    </citation>
    <scope>NUCLEOTIDE SEQUENCE</scope>
</reference>
<feature type="compositionally biased region" description="Polar residues" evidence="5">
    <location>
        <begin position="564"/>
        <end position="583"/>
    </location>
</feature>
<dbReference type="EMBL" id="OV696694">
    <property type="protein sequence ID" value="CAH1273983.1"/>
    <property type="molecule type" value="Genomic_DNA"/>
</dbReference>
<feature type="compositionally biased region" description="Polar residues" evidence="5">
    <location>
        <begin position="238"/>
        <end position="249"/>
    </location>
</feature>
<evidence type="ECO:0000256" key="5">
    <source>
        <dbReference type="SAM" id="MobiDB-lite"/>
    </source>
</evidence>
<dbReference type="PANTHER" id="PTHR46515">
    <property type="entry name" value="TATA ELEMENT MODULATORY FACTOR TMF1"/>
    <property type="match status" value="1"/>
</dbReference>
<sequence>MSWFESASFSSLAKTALDSAQKSIDRVLDIQDEGGEQGSGASASLSQTTGKKSSGGGWAAWISPTSKQKSSSSPTPASAAQKKTSPARNLETDEFFADFLGGTSQAKRSPKADLKQPADTTPVPKQLPITPSQTKLSPRPVGLNALSPTEKQKQRKKQPGQFKLQLATSPTSPKPQAKENIPTDSVVSISLTEERNVSGPKETFDIMSSSSNSDLSASSESQSAPESGQEKDTVADFTASSETGNTSSKFDPLGALKLDEVQINHLESELEAKDLTGDSVVNVSSSSSIESGEKENSGLGRNADFDTSTAIAVEAEPDDSSFNHSLQVEMVLETTSDASRQSTLEDENKTQTHAPSQEQVLDENEPNVEDLEQTLDEKAQETSTQQTADLKEVEATNLPEKSNEITRNDTEEDLLRQEEPHQTREEELPLVDKEESSNVEETNEVSSSSVEKEMANSINEEDDTTANVQEMYREQNTNSETVDTEYNRDCIDGEKEETVSQDGPDSLEIHEEKEKDQVPSDRPEELNHGETESTDKIDTTEAFLDKEPTAGLLDNRTGPDHVQDSSGQQQLTEENSTSQNNALDPQKLLKKLADMAEVLQAREARLLELSKQNMDLEETGNILRVQLQQAEQAHEAEMTDINSLTEEFTERIASTERKLQAVMKEKETMGRQLKSKEEELCRRVNDKQMAQLLQEKDEQIEALMEEGQKLSKQQLQSSNIIKKLRAKEKESDGVIKSQKERLDKLQENVDHLTHVLDAKEDIDKQQKDAIKKLNSALEKQTKELTIAKSELEEAQDRVRSMQSALDSSYKEIGELHKANAARNSQMQDMTLSAQLQAKEELRLALEQEQEKANLGHEKLVQQVEDLRLSLQRAENQQSRQEDLLRQEISDMQQRLQQADARNQELSQSVTAATRPLLRQIENLQSNFSAQTSSWERVEKNLTERLTESQSQLAEASEKERMATETMMETKARLTSLESKCALLRQEKSRLLAEIEMERAKVNNMEDARHREQAQLEALQKTSEKQKEDWTKEKLLLENQLEMERLRVDTEKKKTFLAQEQAQKDRELLQKERDRQWSKIDHGSRSHSRSSSVSDTSQNSSFFQPIQGDTSDTVYSPLSPMTNSTSGSLLDSMRSASTSTLFEGLQSTLKMREGEIAQLQEEIVRLERQRAAMGEELVSLSSQNQDLLTQVEQVPTLSEKVKNLEQRYNAMLQMYGEKAEEADELKMDLEDIKAMYKQQISDLLSKMT</sequence>
<evidence type="ECO:0000256" key="4">
    <source>
        <dbReference type="SAM" id="Coils"/>
    </source>
</evidence>
<feature type="compositionally biased region" description="Polar residues" evidence="5">
    <location>
        <begin position="333"/>
        <end position="342"/>
    </location>
</feature>
<evidence type="ECO:0000256" key="1">
    <source>
        <dbReference type="ARBA" id="ARBA00004555"/>
    </source>
</evidence>
<feature type="domain" description="TATA element modulatory factor 1 TATA binding" evidence="6">
    <location>
        <begin position="1133"/>
        <end position="1242"/>
    </location>
</feature>
<dbReference type="OrthoDB" id="74178at2759"/>